<name>A0A3M6WKV0_HORWE</name>
<dbReference type="AlphaFoldDB" id="A0A3M6WKV0"/>
<dbReference type="PANTHER" id="PTHR42085:SF4">
    <property type="entry name" value="F-BOX DOMAIN-CONTAINING PROTEIN"/>
    <property type="match status" value="1"/>
</dbReference>
<evidence type="ECO:0000313" key="2">
    <source>
        <dbReference type="Proteomes" id="UP000281245"/>
    </source>
</evidence>
<sequence length="340" mass="38405">MVQHHFSSFAAAPSSDTLFRLLDSCHLGVETRFTWLVIAMDIDAAMDVDTALLLWTPHEVGPSIMHLMKTLCGIAMETPLSKPTAANLKAIQPAQDSRLLCLSPELRNIIYEEVLVEAENIEIPKNGKLIRPPILKVCQQIAEEASTIFYALNTSTPTLNNLERLPLWFARFPMKLRRSIKAISLRYETDTEFKTVAHELHSHNILDGATVGILCTNVTDRVWSARERCLNAAIQMSLLALDLNAFHLPPLPPDSEPAPHRSPMDFTVFNRKMAEGLVCINERAWIRSADENLRFHRSSMSAQCARQCREEIKWLRKMAADTKDEKIMARLPEIISIIQG</sequence>
<accession>A0A3M6WKV0</accession>
<organism evidence="1 2">
    <name type="scientific">Hortaea werneckii</name>
    <name type="common">Black yeast</name>
    <name type="synonym">Cladosporium werneckii</name>
    <dbReference type="NCBI Taxonomy" id="91943"/>
    <lineage>
        <taxon>Eukaryota</taxon>
        <taxon>Fungi</taxon>
        <taxon>Dikarya</taxon>
        <taxon>Ascomycota</taxon>
        <taxon>Pezizomycotina</taxon>
        <taxon>Dothideomycetes</taxon>
        <taxon>Dothideomycetidae</taxon>
        <taxon>Mycosphaerellales</taxon>
        <taxon>Teratosphaeriaceae</taxon>
        <taxon>Hortaea</taxon>
    </lineage>
</organism>
<dbReference type="VEuPathDB" id="FungiDB:BTJ68_08369"/>
<protein>
    <submittedName>
        <fullName evidence="1">Uncharacterized protein</fullName>
    </submittedName>
</protein>
<dbReference type="InterPro" id="IPR038883">
    <property type="entry name" value="AN11006-like"/>
</dbReference>
<gene>
    <name evidence="1" type="ORF">D0869_08568</name>
</gene>
<dbReference type="OrthoDB" id="62952at2759"/>
<dbReference type="EMBL" id="QWIJ01000749">
    <property type="protein sequence ID" value="RMX79081.1"/>
    <property type="molecule type" value="Genomic_DNA"/>
</dbReference>
<proteinExistence type="predicted"/>
<comment type="caution">
    <text evidence="1">The sequence shown here is derived from an EMBL/GenBank/DDBJ whole genome shotgun (WGS) entry which is preliminary data.</text>
</comment>
<dbReference type="PANTHER" id="PTHR42085">
    <property type="entry name" value="F-BOX DOMAIN-CONTAINING PROTEIN"/>
    <property type="match status" value="1"/>
</dbReference>
<reference evidence="1 2" key="1">
    <citation type="journal article" date="2018" name="BMC Genomics">
        <title>Genomic evidence for intraspecific hybridization in a clonal and extremely halotolerant yeast.</title>
        <authorList>
            <person name="Gostincar C."/>
            <person name="Stajich J.E."/>
            <person name="Zupancic J."/>
            <person name="Zalar P."/>
            <person name="Gunde-Cimerman N."/>
        </authorList>
    </citation>
    <scope>NUCLEOTIDE SEQUENCE [LARGE SCALE GENOMIC DNA]</scope>
    <source>
        <strain evidence="1 2">EXF-6656</strain>
    </source>
</reference>
<evidence type="ECO:0000313" key="1">
    <source>
        <dbReference type="EMBL" id="RMX79081.1"/>
    </source>
</evidence>
<dbReference type="Proteomes" id="UP000281245">
    <property type="component" value="Unassembled WGS sequence"/>
</dbReference>